<accession>A0AAD7TXM6</accession>
<evidence type="ECO:0000313" key="3">
    <source>
        <dbReference type="Proteomes" id="UP001215151"/>
    </source>
</evidence>
<proteinExistence type="predicted"/>
<evidence type="ECO:0000256" key="1">
    <source>
        <dbReference type="SAM" id="MobiDB-lite"/>
    </source>
</evidence>
<protein>
    <submittedName>
        <fullName evidence="2">Uncharacterized protein</fullName>
    </submittedName>
</protein>
<reference evidence="2" key="1">
    <citation type="submission" date="2022-11" db="EMBL/GenBank/DDBJ databases">
        <title>Genome Sequence of Cubamyces cubensis.</title>
        <authorList>
            <person name="Buettner E."/>
        </authorList>
    </citation>
    <scope>NUCLEOTIDE SEQUENCE</scope>
    <source>
        <strain evidence="2">MPL-01</strain>
    </source>
</reference>
<dbReference type="Proteomes" id="UP001215151">
    <property type="component" value="Unassembled WGS sequence"/>
</dbReference>
<feature type="region of interest" description="Disordered" evidence="1">
    <location>
        <begin position="153"/>
        <end position="194"/>
    </location>
</feature>
<organism evidence="2 3">
    <name type="scientific">Trametes cubensis</name>
    <dbReference type="NCBI Taxonomy" id="1111947"/>
    <lineage>
        <taxon>Eukaryota</taxon>
        <taxon>Fungi</taxon>
        <taxon>Dikarya</taxon>
        <taxon>Basidiomycota</taxon>
        <taxon>Agaricomycotina</taxon>
        <taxon>Agaricomycetes</taxon>
        <taxon>Polyporales</taxon>
        <taxon>Polyporaceae</taxon>
        <taxon>Trametes</taxon>
    </lineage>
</organism>
<keyword evidence="3" id="KW-1185">Reference proteome</keyword>
<evidence type="ECO:0000313" key="2">
    <source>
        <dbReference type="EMBL" id="KAJ8488078.1"/>
    </source>
</evidence>
<gene>
    <name evidence="2" type="ORF">ONZ51_g3771</name>
</gene>
<dbReference type="EMBL" id="JAPEVG010000068">
    <property type="protein sequence ID" value="KAJ8488078.1"/>
    <property type="molecule type" value="Genomic_DNA"/>
</dbReference>
<comment type="caution">
    <text evidence="2">The sequence shown here is derived from an EMBL/GenBank/DDBJ whole genome shotgun (WGS) entry which is preliminary data.</text>
</comment>
<name>A0AAD7TXM6_9APHY</name>
<feature type="compositionally biased region" description="Low complexity" evidence="1">
    <location>
        <begin position="180"/>
        <end position="194"/>
    </location>
</feature>
<sequence>MVHTNTHLTGCRFSEASRCNIPHPPNFIHERRAVFYNLHIEAQIAHLPEVKDLINVYRALARAAPSYSVLVKHNQRTSVRKSEKKKKVVQVASEAYQAMVQAAEKVLSMLANPQVAGALSDLTPMRNQHGTHSWGHVVWPQRFNDYPQAIKVDSSDEEEDENEVFTPDPQEEAIKWGPTSVEGSTPTLSSSSSNSSYLEVESFDLLPELNQLELSTIDKLPEEEFHEALKIAVRAPSPPPPPPTAITKHVEEPHRRYGFFWGTRENRFRYVNSRGDIFMVPNRPFGISVTWIMVAYHP</sequence>
<dbReference type="AlphaFoldDB" id="A0AAD7TXM6"/>